<dbReference type="InterPro" id="IPR051198">
    <property type="entry name" value="BchE-like"/>
</dbReference>
<dbReference type="InterPro" id="IPR006158">
    <property type="entry name" value="Cobalamin-bd"/>
</dbReference>
<dbReference type="PROSITE" id="PS51332">
    <property type="entry name" value="B12_BINDING"/>
    <property type="match status" value="1"/>
</dbReference>
<evidence type="ECO:0000256" key="3">
    <source>
        <dbReference type="ARBA" id="ARBA00022723"/>
    </source>
</evidence>
<dbReference type="Gene3D" id="3.40.50.280">
    <property type="entry name" value="Cobalamin-binding domain"/>
    <property type="match status" value="1"/>
</dbReference>
<dbReference type="GO" id="GO:0005829">
    <property type="term" value="C:cytosol"/>
    <property type="evidence" value="ECO:0007669"/>
    <property type="project" value="TreeGrafter"/>
</dbReference>
<evidence type="ECO:0000256" key="4">
    <source>
        <dbReference type="ARBA" id="ARBA00023004"/>
    </source>
</evidence>
<dbReference type="InterPro" id="IPR058240">
    <property type="entry name" value="rSAM_sf"/>
</dbReference>
<comment type="cofactor">
    <cofactor evidence="1">
        <name>[4Fe-4S] cluster</name>
        <dbReference type="ChEBI" id="CHEBI:49883"/>
    </cofactor>
</comment>
<keyword evidence="4" id="KW-0408">Iron</keyword>
<keyword evidence="5" id="KW-0411">Iron-sulfur</keyword>
<proteinExistence type="predicted"/>
<dbReference type="SUPFAM" id="SSF102114">
    <property type="entry name" value="Radical SAM enzymes"/>
    <property type="match status" value="1"/>
</dbReference>
<dbReference type="AlphaFoldDB" id="A0A381ZVQ1"/>
<evidence type="ECO:0000256" key="1">
    <source>
        <dbReference type="ARBA" id="ARBA00001966"/>
    </source>
</evidence>
<dbReference type="GO" id="GO:0051536">
    <property type="term" value="F:iron-sulfur cluster binding"/>
    <property type="evidence" value="ECO:0007669"/>
    <property type="project" value="UniProtKB-KW"/>
</dbReference>
<keyword evidence="3" id="KW-0479">Metal-binding</keyword>
<dbReference type="PANTHER" id="PTHR43409">
    <property type="entry name" value="ANAEROBIC MAGNESIUM-PROTOPORPHYRIN IX MONOMETHYL ESTER CYCLASE-RELATED"/>
    <property type="match status" value="1"/>
</dbReference>
<evidence type="ECO:0000259" key="6">
    <source>
        <dbReference type="PROSITE" id="PS51332"/>
    </source>
</evidence>
<evidence type="ECO:0000256" key="2">
    <source>
        <dbReference type="ARBA" id="ARBA00022691"/>
    </source>
</evidence>
<dbReference type="PANTHER" id="PTHR43409:SF16">
    <property type="entry name" value="SLR0320 PROTEIN"/>
    <property type="match status" value="1"/>
</dbReference>
<organism evidence="7">
    <name type="scientific">marine metagenome</name>
    <dbReference type="NCBI Taxonomy" id="408172"/>
    <lineage>
        <taxon>unclassified sequences</taxon>
        <taxon>metagenomes</taxon>
        <taxon>ecological metagenomes</taxon>
    </lineage>
</organism>
<feature type="domain" description="B12-binding" evidence="6">
    <location>
        <begin position="1"/>
        <end position="151"/>
    </location>
</feature>
<accession>A0A381ZVQ1</accession>
<reference evidence="7" key="1">
    <citation type="submission" date="2018-05" db="EMBL/GenBank/DDBJ databases">
        <authorList>
            <person name="Lanie J.A."/>
            <person name="Ng W.-L."/>
            <person name="Kazmierczak K.M."/>
            <person name="Andrzejewski T.M."/>
            <person name="Davidsen T.M."/>
            <person name="Wayne K.J."/>
            <person name="Tettelin H."/>
            <person name="Glass J.I."/>
            <person name="Rusch D."/>
            <person name="Podicherti R."/>
            <person name="Tsui H.-C.T."/>
            <person name="Winkler M.E."/>
        </authorList>
    </citation>
    <scope>NUCLEOTIDE SEQUENCE</scope>
</reference>
<dbReference type="EMBL" id="UINC01022687">
    <property type="protein sequence ID" value="SVA92813.1"/>
    <property type="molecule type" value="Genomic_DNA"/>
</dbReference>
<dbReference type="Pfam" id="PF02310">
    <property type="entry name" value="B12-binding"/>
    <property type="match status" value="1"/>
</dbReference>
<keyword evidence="2" id="KW-0949">S-adenosyl-L-methionine</keyword>
<dbReference type="GO" id="GO:0046872">
    <property type="term" value="F:metal ion binding"/>
    <property type="evidence" value="ECO:0007669"/>
    <property type="project" value="UniProtKB-KW"/>
</dbReference>
<protein>
    <recommendedName>
        <fullName evidence="6">B12-binding domain-containing protein</fullName>
    </recommendedName>
</protein>
<gene>
    <name evidence="7" type="ORF">METZ01_LOCUS145667</name>
</gene>
<sequence>MKVLLIATNRHGRYMNKIEARPLPIGLAYVAAYLDPDQHTTKVLDLMFSDDYLADVESVVKDFHPDIVGLSIRNLDNGSYLDPQWVLPITKEVTGLVRSISRATIVCGGPAFNILPSECFDYVEPDLGIVGAGGETFADLADRLEASEPYSDLPGLVYRRDGEVTFTGDPTPPTVMKPPRLEDLDMSQYAQAGFGVGVVTKLNMLGAPAAPSSGNRDDEDWRLVRPIQEVVDEVKDLGRRLGSPNVFFVSNGFNVPLEHAKSFCQALIDAGMELNWNTGLAPRSCDSELIGLMKQSGCTMVIVGDLVVDAHDPEVLRDRLNQMTQVCRMCEEGGLQYTVGQTFGAPGETLDTVEQKLTFLRGINPVVANLRVGIRMLPGSRVSTRAREEGRVFDDKDLIQPTFYIAEQVNDWIVQHLQSEAGNNPTWSVD</sequence>
<dbReference type="GO" id="GO:0031419">
    <property type="term" value="F:cobalamin binding"/>
    <property type="evidence" value="ECO:0007669"/>
    <property type="project" value="InterPro"/>
</dbReference>
<name>A0A381ZVQ1_9ZZZZ</name>
<evidence type="ECO:0000256" key="5">
    <source>
        <dbReference type="ARBA" id="ARBA00023014"/>
    </source>
</evidence>
<evidence type="ECO:0000313" key="7">
    <source>
        <dbReference type="EMBL" id="SVA92813.1"/>
    </source>
</evidence>